<keyword evidence="1" id="KW-0175">Coiled coil</keyword>
<feature type="coiled-coil region" evidence="1">
    <location>
        <begin position="404"/>
        <end position="447"/>
    </location>
</feature>
<evidence type="ECO:0000256" key="1">
    <source>
        <dbReference type="SAM" id="Coils"/>
    </source>
</evidence>
<organism evidence="2 3">
    <name type="scientific">Gigaspora margarita</name>
    <dbReference type="NCBI Taxonomy" id="4874"/>
    <lineage>
        <taxon>Eukaryota</taxon>
        <taxon>Fungi</taxon>
        <taxon>Fungi incertae sedis</taxon>
        <taxon>Mucoromycota</taxon>
        <taxon>Glomeromycotina</taxon>
        <taxon>Glomeromycetes</taxon>
        <taxon>Diversisporales</taxon>
        <taxon>Gigasporaceae</taxon>
        <taxon>Gigaspora</taxon>
    </lineage>
</organism>
<accession>A0ABN7VV06</accession>
<evidence type="ECO:0000313" key="3">
    <source>
        <dbReference type="Proteomes" id="UP000789901"/>
    </source>
</evidence>
<name>A0ABN7VV06_GIGMA</name>
<sequence length="506" mass="59914">MRKKYQYHICDPFALYIPEESFVDANKLFRDFEAKSGKIFENKYIIKNDKIVGFNQDGNLVIKRLIPDNDNWIFYLRNELKDFNRIFISSVSEKIIDLIVKSKKTTEETTTNVYKKYPKKYFVTWTLKYKKMNIFLTAEFKNDKIEQSETKSDSIQIVPDLYLNSDMEVENFVNICDCLDNDDLVMVAYWGVVIWTFNTKNYKIELNYSWENENNTLDLKGNEIFNLFYETSKENFDEKNFDIKKFKKKSYFLPPSSYINMIHYNPAFSQPHLQPPEDLIEDIIKEDEETLLQKLLNGCIKQIEEDEEILNSLIFNIFSQSITEIFNDFVTKISLLCILKNAAQNFEIIIFQFLILQISVCNGEIRKLISNINSDDWEESTKPIITKIAKAIRDEKPESEFDKIQKMIEKVVEERDQKLALEAEKTKKIFENQASEAEKIKKIFENQASETKDIKEIFEKQALEAKEIKEIFEKQALETKEIKGIKEMFDKIMKKLENQSLEKHDN</sequence>
<reference evidence="2 3" key="1">
    <citation type="submission" date="2021-06" db="EMBL/GenBank/DDBJ databases">
        <authorList>
            <person name="Kallberg Y."/>
            <person name="Tangrot J."/>
            <person name="Rosling A."/>
        </authorList>
    </citation>
    <scope>NUCLEOTIDE SEQUENCE [LARGE SCALE GENOMIC DNA]</scope>
    <source>
        <strain evidence="2 3">120-4 pot B 10/14</strain>
    </source>
</reference>
<protein>
    <submittedName>
        <fullName evidence="2">8257_t:CDS:1</fullName>
    </submittedName>
</protein>
<keyword evidence="3" id="KW-1185">Reference proteome</keyword>
<gene>
    <name evidence="2" type="ORF">GMARGA_LOCUS23189</name>
</gene>
<comment type="caution">
    <text evidence="2">The sequence shown here is derived from an EMBL/GenBank/DDBJ whole genome shotgun (WGS) entry which is preliminary data.</text>
</comment>
<dbReference type="Proteomes" id="UP000789901">
    <property type="component" value="Unassembled WGS sequence"/>
</dbReference>
<dbReference type="EMBL" id="CAJVQB010023251">
    <property type="protein sequence ID" value="CAG8801421.1"/>
    <property type="molecule type" value="Genomic_DNA"/>
</dbReference>
<evidence type="ECO:0000313" key="2">
    <source>
        <dbReference type="EMBL" id="CAG8801421.1"/>
    </source>
</evidence>
<proteinExistence type="predicted"/>